<comment type="caution">
    <text evidence="1">The sequence shown here is derived from an EMBL/GenBank/DDBJ whole genome shotgun (WGS) entry which is preliminary data.</text>
</comment>
<sequence length="185" mass="20303">MGYCPLVPTCSLGTFVFVVGHDRAGKSTAARIIGEELDLPVVDLGDALRELQRHRPDLPADPSQALEILLGERPMLAIDIVERTSQPNVIITGVRDPKTLADLTELRTGRVVIAIAATLAARSDRPERQEIRESLAERDKRHRAWGLDAVLAAAEISIENDGSLGDFENIVRRDVAPSVEKRLTR</sequence>
<dbReference type="Proteomes" id="UP001499979">
    <property type="component" value="Unassembled WGS sequence"/>
</dbReference>
<evidence type="ECO:0000313" key="1">
    <source>
        <dbReference type="EMBL" id="GAA1165007.1"/>
    </source>
</evidence>
<dbReference type="Gene3D" id="3.40.50.300">
    <property type="entry name" value="P-loop containing nucleotide triphosphate hydrolases"/>
    <property type="match status" value="1"/>
</dbReference>
<name>A0ABN1USB0_9ACTN</name>
<protein>
    <recommendedName>
        <fullName evidence="3">Shikimate kinase</fullName>
    </recommendedName>
</protein>
<organism evidence="1 2">
    <name type="scientific">Nocardioides aquiterrae</name>
    <dbReference type="NCBI Taxonomy" id="203799"/>
    <lineage>
        <taxon>Bacteria</taxon>
        <taxon>Bacillati</taxon>
        <taxon>Actinomycetota</taxon>
        <taxon>Actinomycetes</taxon>
        <taxon>Propionibacteriales</taxon>
        <taxon>Nocardioidaceae</taxon>
        <taxon>Nocardioides</taxon>
    </lineage>
</organism>
<dbReference type="PANTHER" id="PTHR41930:SF1">
    <property type="entry name" value="DEPHOSPHO-COA KINASE"/>
    <property type="match status" value="1"/>
</dbReference>
<proteinExistence type="predicted"/>
<dbReference type="InterPro" id="IPR027417">
    <property type="entry name" value="P-loop_NTPase"/>
</dbReference>
<evidence type="ECO:0008006" key="3">
    <source>
        <dbReference type="Google" id="ProtNLM"/>
    </source>
</evidence>
<accession>A0ABN1USB0</accession>
<reference evidence="1 2" key="1">
    <citation type="journal article" date="2019" name="Int. J. Syst. Evol. Microbiol.">
        <title>The Global Catalogue of Microorganisms (GCM) 10K type strain sequencing project: providing services to taxonomists for standard genome sequencing and annotation.</title>
        <authorList>
            <consortium name="The Broad Institute Genomics Platform"/>
            <consortium name="The Broad Institute Genome Sequencing Center for Infectious Disease"/>
            <person name="Wu L."/>
            <person name="Ma J."/>
        </authorList>
    </citation>
    <scope>NUCLEOTIDE SEQUENCE [LARGE SCALE GENOMIC DNA]</scope>
    <source>
        <strain evidence="1 2">JCM 11813</strain>
    </source>
</reference>
<dbReference type="SUPFAM" id="SSF52540">
    <property type="entry name" value="P-loop containing nucleoside triphosphate hydrolases"/>
    <property type="match status" value="1"/>
</dbReference>
<dbReference type="EMBL" id="BAAAJE010000033">
    <property type="protein sequence ID" value="GAA1165007.1"/>
    <property type="molecule type" value="Genomic_DNA"/>
</dbReference>
<gene>
    <name evidence="1" type="ORF">GCM10009606_48180</name>
</gene>
<dbReference type="PANTHER" id="PTHR41930">
    <property type="entry name" value="UPF0200 PROTEIN MJ1399"/>
    <property type="match status" value="1"/>
</dbReference>
<evidence type="ECO:0000313" key="2">
    <source>
        <dbReference type="Proteomes" id="UP001499979"/>
    </source>
</evidence>
<keyword evidence="2" id="KW-1185">Reference proteome</keyword>